<protein>
    <submittedName>
        <fullName evidence="1">Uncharacterized protein</fullName>
    </submittedName>
</protein>
<keyword evidence="2" id="KW-1185">Reference proteome</keyword>
<accession>A0AAU9TQ53</accession>
<evidence type="ECO:0000313" key="1">
    <source>
        <dbReference type="EMBL" id="CAH2089281.1"/>
    </source>
</evidence>
<organism evidence="1 2">
    <name type="scientific">Euphydryas editha</name>
    <name type="common">Edith's checkerspot</name>
    <dbReference type="NCBI Taxonomy" id="104508"/>
    <lineage>
        <taxon>Eukaryota</taxon>
        <taxon>Metazoa</taxon>
        <taxon>Ecdysozoa</taxon>
        <taxon>Arthropoda</taxon>
        <taxon>Hexapoda</taxon>
        <taxon>Insecta</taxon>
        <taxon>Pterygota</taxon>
        <taxon>Neoptera</taxon>
        <taxon>Endopterygota</taxon>
        <taxon>Lepidoptera</taxon>
        <taxon>Glossata</taxon>
        <taxon>Ditrysia</taxon>
        <taxon>Papilionoidea</taxon>
        <taxon>Nymphalidae</taxon>
        <taxon>Nymphalinae</taxon>
        <taxon>Euphydryas</taxon>
    </lineage>
</organism>
<gene>
    <name evidence="1" type="ORF">EEDITHA_LOCUS5353</name>
</gene>
<name>A0AAU9TQ53_EUPED</name>
<reference evidence="1" key="1">
    <citation type="submission" date="2022-03" db="EMBL/GenBank/DDBJ databases">
        <authorList>
            <person name="Tunstrom K."/>
        </authorList>
    </citation>
    <scope>NUCLEOTIDE SEQUENCE</scope>
</reference>
<comment type="caution">
    <text evidence="1">The sequence shown here is derived from an EMBL/GenBank/DDBJ whole genome shotgun (WGS) entry which is preliminary data.</text>
</comment>
<sequence length="184" mass="21158">MTLYIFVELLIDICFISQFKEANQAGSRCKMLSPLCISTNSSPAENFQQPAKSYCEINPEMIYEAVRQLTMWKQDVPTNSILEYIIKKFPVNNEKSELAIELFEKLTIAAIVGIVSRSSADTWSLSHVFQKRRLTRNHVSMFWKVYADTLRPIAKKDNNDEQDKYDNKTAANVTSLIVHDEDIL</sequence>
<proteinExistence type="predicted"/>
<dbReference type="AlphaFoldDB" id="A0AAU9TQ53"/>
<evidence type="ECO:0000313" key="2">
    <source>
        <dbReference type="Proteomes" id="UP001153954"/>
    </source>
</evidence>
<dbReference type="Proteomes" id="UP001153954">
    <property type="component" value="Unassembled WGS sequence"/>
</dbReference>
<dbReference type="EMBL" id="CAKOGL010000008">
    <property type="protein sequence ID" value="CAH2089281.1"/>
    <property type="molecule type" value="Genomic_DNA"/>
</dbReference>